<protein>
    <recommendedName>
        <fullName evidence="3">Lipocalin-like domain-containing protein</fullName>
    </recommendedName>
</protein>
<evidence type="ECO:0000313" key="2">
    <source>
        <dbReference type="Proteomes" id="UP000298057"/>
    </source>
</evidence>
<evidence type="ECO:0008006" key="3">
    <source>
        <dbReference type="Google" id="ProtNLM"/>
    </source>
</evidence>
<dbReference type="RefSeq" id="WP_135626493.1">
    <property type="nucleotide sequence ID" value="NZ_RQGU01000069.1"/>
</dbReference>
<evidence type="ECO:0000313" key="1">
    <source>
        <dbReference type="EMBL" id="TGM23592.1"/>
    </source>
</evidence>
<accession>A0ABY2NFV1</accession>
<sequence>MNSLSTKFKTVVLLALLGGFTFQCEKKKDDQTDMAVLLGLVALTSSAGDCPVSAGRYNLNTWTNDITGTTSGTPAQLSRIGIGHVTTSMKLTADGSTSLQVTGSSYILVYKSNSCPLGASNLATRGGDYTISGGVDSNSEFPNSWKIANQTATITFTGSTGFYVFIYAIPDRSQSAAVTYTFSQ</sequence>
<comment type="caution">
    <text evidence="1">The sequence shown here is derived from an EMBL/GenBank/DDBJ whole genome shotgun (WGS) entry which is preliminary data.</text>
</comment>
<organism evidence="1 2">
    <name type="scientific">Leptospira selangorensis</name>
    <dbReference type="NCBI Taxonomy" id="2484982"/>
    <lineage>
        <taxon>Bacteria</taxon>
        <taxon>Pseudomonadati</taxon>
        <taxon>Spirochaetota</taxon>
        <taxon>Spirochaetia</taxon>
        <taxon>Leptospirales</taxon>
        <taxon>Leptospiraceae</taxon>
        <taxon>Leptospira</taxon>
    </lineage>
</organism>
<reference evidence="2" key="1">
    <citation type="journal article" date="2019" name="PLoS Negl. Trop. Dis.">
        <title>Revisiting the worldwide diversity of Leptospira species in the environment.</title>
        <authorList>
            <person name="Vincent A.T."/>
            <person name="Schiettekatte O."/>
            <person name="Bourhy P."/>
            <person name="Veyrier F.J."/>
            <person name="Picardeau M."/>
        </authorList>
    </citation>
    <scope>NUCLEOTIDE SEQUENCE [LARGE SCALE GENOMIC DNA]</scope>
    <source>
        <strain evidence="2">201702406</strain>
    </source>
</reference>
<keyword evidence="2" id="KW-1185">Reference proteome</keyword>
<proteinExistence type="predicted"/>
<gene>
    <name evidence="1" type="ORF">EHQ82_05390</name>
</gene>
<name>A0ABY2NFV1_9LEPT</name>
<dbReference type="Proteomes" id="UP000298057">
    <property type="component" value="Unassembled WGS sequence"/>
</dbReference>
<dbReference type="NCBIfam" id="NF047708">
    <property type="entry name" value="LIC20153_fam"/>
    <property type="match status" value="1"/>
</dbReference>
<dbReference type="EMBL" id="RQGU01000069">
    <property type="protein sequence ID" value="TGM23592.1"/>
    <property type="molecule type" value="Genomic_DNA"/>
</dbReference>